<gene>
    <name evidence="2" type="ORF">S01H4_52427</name>
</gene>
<evidence type="ECO:0000256" key="1">
    <source>
        <dbReference type="SAM" id="Phobius"/>
    </source>
</evidence>
<dbReference type="EMBL" id="BART01029952">
    <property type="protein sequence ID" value="GAH12568.1"/>
    <property type="molecule type" value="Genomic_DNA"/>
</dbReference>
<keyword evidence="1" id="KW-1133">Transmembrane helix</keyword>
<feature type="transmembrane region" description="Helical" evidence="1">
    <location>
        <begin position="52"/>
        <end position="74"/>
    </location>
</feature>
<name>X1EVC3_9ZZZZ</name>
<dbReference type="AlphaFoldDB" id="X1EVC3"/>
<feature type="transmembrane region" description="Helical" evidence="1">
    <location>
        <begin position="20"/>
        <end position="40"/>
    </location>
</feature>
<organism evidence="2">
    <name type="scientific">marine sediment metagenome</name>
    <dbReference type="NCBI Taxonomy" id="412755"/>
    <lineage>
        <taxon>unclassified sequences</taxon>
        <taxon>metagenomes</taxon>
        <taxon>ecological metagenomes</taxon>
    </lineage>
</organism>
<keyword evidence="1" id="KW-0472">Membrane</keyword>
<accession>X1EVC3</accession>
<keyword evidence="1" id="KW-0812">Transmembrane</keyword>
<sequence length="157" mass="17987">MAWIAPIVASRRRGGRSNPVAVIAGLVIFLVFGLFFFVFFNRSGIFGFNFPMIFIILGFVVFLMVIFGISIAASSMSKSYKPPKDKIQWQNQNNNQRQTVQKNPYIVREPIQKRVDPQYQEKPTEVVPIVTEINFCRYCGGKIDREARFCHQCGSKL</sequence>
<reference evidence="2" key="1">
    <citation type="journal article" date="2014" name="Front. Microbiol.">
        <title>High frequency of phylogenetically diverse reductive dehalogenase-homologous genes in deep subseafloor sedimentary metagenomes.</title>
        <authorList>
            <person name="Kawai M."/>
            <person name="Futagami T."/>
            <person name="Toyoda A."/>
            <person name="Takaki Y."/>
            <person name="Nishi S."/>
            <person name="Hori S."/>
            <person name="Arai W."/>
            <person name="Tsubouchi T."/>
            <person name="Morono Y."/>
            <person name="Uchiyama I."/>
            <person name="Ito T."/>
            <person name="Fujiyama A."/>
            <person name="Inagaki F."/>
            <person name="Takami H."/>
        </authorList>
    </citation>
    <scope>NUCLEOTIDE SEQUENCE</scope>
    <source>
        <strain evidence="2">Expedition CK06-06</strain>
    </source>
</reference>
<evidence type="ECO:0008006" key="3">
    <source>
        <dbReference type="Google" id="ProtNLM"/>
    </source>
</evidence>
<evidence type="ECO:0000313" key="2">
    <source>
        <dbReference type="EMBL" id="GAH12568.1"/>
    </source>
</evidence>
<comment type="caution">
    <text evidence="2">The sequence shown here is derived from an EMBL/GenBank/DDBJ whole genome shotgun (WGS) entry which is preliminary data.</text>
</comment>
<proteinExistence type="predicted"/>
<protein>
    <recommendedName>
        <fullName evidence="3">Zinc-ribbon domain-containing protein</fullName>
    </recommendedName>
</protein>